<dbReference type="EMBL" id="UHFA01000002">
    <property type="protein sequence ID" value="SUN36296.1"/>
    <property type="molecule type" value="Genomic_DNA"/>
</dbReference>
<evidence type="ECO:0000256" key="3">
    <source>
        <dbReference type="PIRSR" id="PIRSR611554-1"/>
    </source>
</evidence>
<dbReference type="NCBIfam" id="TIGR01835">
    <property type="entry name" value="HMG-CoA-S_prok"/>
    <property type="match status" value="1"/>
</dbReference>
<dbReference type="EC" id="2.3.3.10" evidence="7"/>
<evidence type="ECO:0000313" key="8">
    <source>
        <dbReference type="Proteomes" id="UP000254082"/>
    </source>
</evidence>
<accession>A0A380JDW8</accession>
<name>A0A380JDW8_STRDO</name>
<comment type="similarity">
    <text evidence="1">Belongs to the thiolase-like superfamily. HMG-CoA synthase family.</text>
</comment>
<feature type="domain" description="Hydroxymethylglutaryl-coenzyme A synthase C-terminal" evidence="6">
    <location>
        <begin position="245"/>
        <end position="388"/>
    </location>
</feature>
<feature type="binding site" evidence="4">
    <location>
        <position position="143"/>
    </location>
    <ligand>
        <name>(3S)-3-hydroxy-3-methylglutaryl-CoA</name>
        <dbReference type="ChEBI" id="CHEBI:43074"/>
    </ligand>
</feature>
<proteinExistence type="inferred from homology"/>
<feature type="active site" description="Acyl-thioester intermediate" evidence="3">
    <location>
        <position position="111"/>
    </location>
</feature>
<dbReference type="GO" id="GO:0004421">
    <property type="term" value="F:hydroxymethylglutaryl-CoA synthase activity"/>
    <property type="evidence" value="ECO:0007669"/>
    <property type="project" value="UniProtKB-EC"/>
</dbReference>
<feature type="binding site" evidence="4">
    <location>
        <position position="242"/>
    </location>
    <ligand>
        <name>(3S)-3-hydroxy-3-methylglutaryl-CoA</name>
        <dbReference type="ChEBI" id="CHEBI:43074"/>
    </ligand>
</feature>
<feature type="domain" description="Hydroxymethylglutaryl-coenzyme A synthase N-terminal" evidence="5">
    <location>
        <begin position="3"/>
        <end position="163"/>
    </location>
</feature>
<protein>
    <submittedName>
        <fullName evidence="7">Hydroxymethylglutaryl-CoA synthase</fullName>
        <ecNumber evidence="7">2.3.3.-</ecNumber>
        <ecNumber evidence="7">2.3.3.10</ecNumber>
    </submittedName>
</protein>
<dbReference type="GO" id="GO:0006084">
    <property type="term" value="P:acetyl-CoA metabolic process"/>
    <property type="evidence" value="ECO:0007669"/>
    <property type="project" value="InterPro"/>
</dbReference>
<dbReference type="PANTHER" id="PTHR43323:SF2">
    <property type="entry name" value="HYDROXYMETHYLGLUTARYL-COA SYNTHASE"/>
    <property type="match status" value="1"/>
</dbReference>
<dbReference type="Gene3D" id="3.40.47.10">
    <property type="match status" value="2"/>
</dbReference>
<dbReference type="InterPro" id="IPR013528">
    <property type="entry name" value="HMG_CoA_synth_N"/>
</dbReference>
<dbReference type="RefSeq" id="WP_002997882.1">
    <property type="nucleotide sequence ID" value="NZ_UHFA01000002.1"/>
</dbReference>
<dbReference type="InterPro" id="IPR013746">
    <property type="entry name" value="HMG_CoA_synt_C_dom"/>
</dbReference>
<dbReference type="PANTHER" id="PTHR43323">
    <property type="entry name" value="3-HYDROXY-3-METHYLGLUTARYL COENZYME A SYNTHASE"/>
    <property type="match status" value="1"/>
</dbReference>
<reference evidence="7 8" key="1">
    <citation type="submission" date="2018-06" db="EMBL/GenBank/DDBJ databases">
        <authorList>
            <consortium name="Pathogen Informatics"/>
            <person name="Doyle S."/>
        </authorList>
    </citation>
    <scope>NUCLEOTIDE SEQUENCE [LARGE SCALE GENOMIC DNA]</scope>
    <source>
        <strain evidence="8">NCTC 11391</strain>
    </source>
</reference>
<gene>
    <name evidence="7" type="primary">mvaS</name>
    <name evidence="7" type="ORF">NCTC11391_01342</name>
</gene>
<dbReference type="EC" id="2.3.3.-" evidence="7"/>
<sequence>MSIGIDKIGLATAKYRLDMADLALARDTDPNKYSVGLMLDSLSIAPITEDIVTLGAAAAEQILTEADRARIDMVIVATESSIDQSKAAAVFIHGLLGIQPFARSLEMKEACYSATAALNYAKLHVASKPDSKVLVIASDIAKYGIGSSGEPTQGSGALAMLVTSQPRILAFNDDNVAQTRDVMDFWRPNYSSTPFVQGMFSTKQYLDCLKTTWAEFQKRNQAQLQDFAAFCFHIPYPKLANKGLNKLLDKSLSEEKVEELKANFQASISYSRQIGNIYTGSLYLGFLSLLENSHSLKAGQKIAFFSYGSGAVAEIFSGQLVAGFEKMLDSNRQAQLDQRQKLTVPAYEKLFFEEAHFDDQGNADFDNYDTHTFALERIDHHQRLYKRKEESYDN</sequence>
<feature type="active site" description="Proton donor/acceptor" evidence="3">
    <location>
        <position position="79"/>
    </location>
</feature>
<evidence type="ECO:0000256" key="2">
    <source>
        <dbReference type="ARBA" id="ARBA00022679"/>
    </source>
</evidence>
<dbReference type="CDD" id="cd00827">
    <property type="entry name" value="init_cond_enzymes"/>
    <property type="match status" value="1"/>
</dbReference>
<evidence type="ECO:0000256" key="4">
    <source>
        <dbReference type="PIRSR" id="PIRSR611554-2"/>
    </source>
</evidence>
<evidence type="ECO:0000256" key="1">
    <source>
        <dbReference type="ARBA" id="ARBA00007061"/>
    </source>
</evidence>
<feature type="binding site" evidence="4">
    <location>
        <position position="276"/>
    </location>
    <ligand>
        <name>(3S)-3-hydroxy-3-methylglutaryl-CoA</name>
        <dbReference type="ChEBI" id="CHEBI:43074"/>
    </ligand>
</feature>
<dbReference type="Pfam" id="PF01154">
    <property type="entry name" value="HMG_CoA_synt_N"/>
    <property type="match status" value="1"/>
</dbReference>
<dbReference type="AlphaFoldDB" id="A0A380JDW8"/>
<organism evidence="7 8">
    <name type="scientific">Streptococcus downei MFe28</name>
    <dbReference type="NCBI Taxonomy" id="764290"/>
    <lineage>
        <taxon>Bacteria</taxon>
        <taxon>Bacillati</taxon>
        <taxon>Bacillota</taxon>
        <taxon>Bacilli</taxon>
        <taxon>Lactobacillales</taxon>
        <taxon>Streptococcaceae</taxon>
        <taxon>Streptococcus</taxon>
    </lineage>
</organism>
<dbReference type="OrthoDB" id="9769523at2"/>
<dbReference type="InterPro" id="IPR016039">
    <property type="entry name" value="Thiolase-like"/>
</dbReference>
<feature type="active site" description="Proton donor/acceptor" evidence="3">
    <location>
        <position position="233"/>
    </location>
</feature>
<dbReference type="Pfam" id="PF08540">
    <property type="entry name" value="HMG_CoA_synt_C"/>
    <property type="match status" value="1"/>
</dbReference>
<keyword evidence="2 7" id="KW-0808">Transferase</keyword>
<dbReference type="SUPFAM" id="SSF53901">
    <property type="entry name" value="Thiolase-like"/>
    <property type="match status" value="2"/>
</dbReference>
<keyword evidence="8" id="KW-1185">Reference proteome</keyword>
<keyword evidence="7" id="KW-0012">Acyltransferase</keyword>
<evidence type="ECO:0000259" key="6">
    <source>
        <dbReference type="Pfam" id="PF08540"/>
    </source>
</evidence>
<feature type="binding site" evidence="4">
    <location>
        <position position="29"/>
    </location>
    <ligand>
        <name>(3S)-3-hydroxy-3-methylglutaryl-CoA</name>
        <dbReference type="ChEBI" id="CHEBI:43074"/>
    </ligand>
</feature>
<dbReference type="Proteomes" id="UP000254082">
    <property type="component" value="Unassembled WGS sequence"/>
</dbReference>
<dbReference type="InterPro" id="IPR011554">
    <property type="entry name" value="HMG_CoA_synthase_prok"/>
</dbReference>
<evidence type="ECO:0000259" key="5">
    <source>
        <dbReference type="Pfam" id="PF01154"/>
    </source>
</evidence>
<evidence type="ECO:0000313" key="7">
    <source>
        <dbReference type="EMBL" id="SUN36296.1"/>
    </source>
</evidence>